<dbReference type="Gene3D" id="1.20.1500.10">
    <property type="entry name" value="YheA/YmcA-like"/>
    <property type="match status" value="1"/>
</dbReference>
<dbReference type="PANTHER" id="PTHR38448:SF2">
    <property type="entry name" value="REGULATORY PROTEIN YLBF"/>
    <property type="match status" value="1"/>
</dbReference>
<name>A0ABW5PEK0_9BACL</name>
<dbReference type="InterPro" id="IPR010368">
    <property type="entry name" value="Com_YlbF"/>
</dbReference>
<dbReference type="RefSeq" id="WP_377602757.1">
    <property type="nucleotide sequence ID" value="NZ_JBHUME010000007.1"/>
</dbReference>
<dbReference type="InterPro" id="IPR052767">
    <property type="entry name" value="Bact_com_dev_regulator"/>
</dbReference>
<keyword evidence="3" id="KW-1185">Reference proteome</keyword>
<evidence type="ECO:0000256" key="1">
    <source>
        <dbReference type="SAM" id="Coils"/>
    </source>
</evidence>
<dbReference type="InterPro" id="IPR023378">
    <property type="entry name" value="YheA/YmcA-like_dom_sf"/>
</dbReference>
<protein>
    <submittedName>
        <fullName evidence="2">YlbF family regulator</fullName>
    </submittedName>
</protein>
<organism evidence="2 3">
    <name type="scientific">Paenibacillus gansuensis</name>
    <dbReference type="NCBI Taxonomy" id="306542"/>
    <lineage>
        <taxon>Bacteria</taxon>
        <taxon>Bacillati</taxon>
        <taxon>Bacillota</taxon>
        <taxon>Bacilli</taxon>
        <taxon>Bacillales</taxon>
        <taxon>Paenibacillaceae</taxon>
        <taxon>Paenibacillus</taxon>
    </lineage>
</organism>
<dbReference type="PANTHER" id="PTHR38448">
    <property type="entry name" value="REGULATORY PROTEIN YLBF-RELATED"/>
    <property type="match status" value="1"/>
</dbReference>
<evidence type="ECO:0000313" key="2">
    <source>
        <dbReference type="EMBL" id="MFD2612904.1"/>
    </source>
</evidence>
<dbReference type="Pfam" id="PF06133">
    <property type="entry name" value="Com_YlbF"/>
    <property type="match status" value="1"/>
</dbReference>
<comment type="caution">
    <text evidence="2">The sequence shown here is derived from an EMBL/GenBank/DDBJ whole genome shotgun (WGS) entry which is preliminary data.</text>
</comment>
<gene>
    <name evidence="2" type="ORF">ACFSUF_10775</name>
</gene>
<dbReference type="EMBL" id="JBHUME010000007">
    <property type="protein sequence ID" value="MFD2612904.1"/>
    <property type="molecule type" value="Genomic_DNA"/>
</dbReference>
<reference evidence="3" key="1">
    <citation type="journal article" date="2019" name="Int. J. Syst. Evol. Microbiol.">
        <title>The Global Catalogue of Microorganisms (GCM) 10K type strain sequencing project: providing services to taxonomists for standard genome sequencing and annotation.</title>
        <authorList>
            <consortium name="The Broad Institute Genomics Platform"/>
            <consortium name="The Broad Institute Genome Sequencing Center for Infectious Disease"/>
            <person name="Wu L."/>
            <person name="Ma J."/>
        </authorList>
    </citation>
    <scope>NUCLEOTIDE SEQUENCE [LARGE SCALE GENOMIC DNA]</scope>
    <source>
        <strain evidence="3">KCTC 3950</strain>
    </source>
</reference>
<dbReference type="Proteomes" id="UP001597541">
    <property type="component" value="Unassembled WGS sequence"/>
</dbReference>
<feature type="coiled-coil region" evidence="1">
    <location>
        <begin position="74"/>
        <end position="101"/>
    </location>
</feature>
<accession>A0ABW5PEK0</accession>
<evidence type="ECO:0000313" key="3">
    <source>
        <dbReference type="Proteomes" id="UP001597541"/>
    </source>
</evidence>
<keyword evidence="1" id="KW-0175">Coiled coil</keyword>
<dbReference type="SUPFAM" id="SSF158622">
    <property type="entry name" value="YheA/YmcA-like"/>
    <property type="match status" value="1"/>
</dbReference>
<sequence>MSIMEQRTIDMSSLLMEAYQIGDLINASQEVRAYLQWKQAVDRSPAVREQVKAFEKKKELFEECQRFGRFHPEYHRAMEEMKEAQLELDAIEEVREFKLAEKALDDLLHEVSTTIAHAVSASVKVPSNDPLPKGGGCSTGGGCSGNCG</sequence>
<proteinExistence type="predicted"/>